<evidence type="ECO:0000256" key="1">
    <source>
        <dbReference type="SAM" id="MobiDB-lite"/>
    </source>
</evidence>
<comment type="caution">
    <text evidence="2">The sequence shown here is derived from an EMBL/GenBank/DDBJ whole genome shotgun (WGS) entry which is preliminary data.</text>
</comment>
<evidence type="ECO:0000313" key="2">
    <source>
        <dbReference type="EMBL" id="KFI79268.1"/>
    </source>
</evidence>
<feature type="compositionally biased region" description="Basic residues" evidence="1">
    <location>
        <begin position="53"/>
        <end position="64"/>
    </location>
</feature>
<proteinExistence type="predicted"/>
<sequence>MRTPASSTGREPRRTSRRRRRLPQAKNRYGIGRWHRRRPPCPCARRDMASCTRRGRSPGRRAWHRLPVSRAAGSPEEEGGGGRRPPILPPGSGPGSWPWRRRRREPPCGGRSRSTPCRTR</sequence>
<dbReference type="AlphaFoldDB" id="A0A087C7L8"/>
<reference evidence="2 3" key="1">
    <citation type="submission" date="2014-03" db="EMBL/GenBank/DDBJ databases">
        <title>Genomics of Bifidobacteria.</title>
        <authorList>
            <person name="Ventura M."/>
            <person name="Milani C."/>
            <person name="Lugli G.A."/>
        </authorList>
    </citation>
    <scope>NUCLEOTIDE SEQUENCE [LARGE SCALE GENOMIC DNA]</scope>
    <source>
        <strain evidence="2 3">DSM 21395</strain>
    </source>
</reference>
<feature type="region of interest" description="Disordered" evidence="1">
    <location>
        <begin position="1"/>
        <end position="120"/>
    </location>
</feature>
<dbReference type="Proteomes" id="UP000029082">
    <property type="component" value="Unassembled WGS sequence"/>
</dbReference>
<keyword evidence="3" id="KW-1185">Reference proteome</keyword>
<name>A0A087C7L8_9BIFI</name>
<dbReference type="EMBL" id="JGZE01000002">
    <property type="protein sequence ID" value="KFI79268.1"/>
    <property type="molecule type" value="Genomic_DNA"/>
</dbReference>
<evidence type="ECO:0000313" key="3">
    <source>
        <dbReference type="Proteomes" id="UP000029082"/>
    </source>
</evidence>
<organism evidence="2 3">
    <name type="scientific">Bifidobacterium mongoliense DSM 21395</name>
    <dbReference type="NCBI Taxonomy" id="1437603"/>
    <lineage>
        <taxon>Bacteria</taxon>
        <taxon>Bacillati</taxon>
        <taxon>Actinomycetota</taxon>
        <taxon>Actinomycetes</taxon>
        <taxon>Bifidobacteriales</taxon>
        <taxon>Bifidobacteriaceae</taxon>
        <taxon>Bifidobacterium</taxon>
    </lineage>
</organism>
<accession>A0A087C7L8</accession>
<gene>
    <name evidence="2" type="ORF">BMON_1900</name>
</gene>
<protein>
    <submittedName>
        <fullName evidence="2">Uncharacterized protein</fullName>
    </submittedName>
</protein>